<dbReference type="Proteomes" id="UP000199008">
    <property type="component" value="Unassembled WGS sequence"/>
</dbReference>
<organism evidence="4 5">
    <name type="scientific">Lacicoccus qingdaonensis</name>
    <dbReference type="NCBI Taxonomy" id="576118"/>
    <lineage>
        <taxon>Bacteria</taxon>
        <taxon>Bacillati</taxon>
        <taxon>Bacillota</taxon>
        <taxon>Bacilli</taxon>
        <taxon>Bacillales</taxon>
        <taxon>Salinicoccaceae</taxon>
        <taxon>Lacicoccus</taxon>
    </lineage>
</organism>
<dbReference type="Pfam" id="PF01144">
    <property type="entry name" value="CoA_trans"/>
    <property type="match status" value="1"/>
</dbReference>
<evidence type="ECO:0000256" key="1">
    <source>
        <dbReference type="ARBA" id="ARBA00007154"/>
    </source>
</evidence>
<dbReference type="PANTHER" id="PTHR43293:SF1">
    <property type="entry name" value="ACETATE COA-TRANSFERASE YDIF"/>
    <property type="match status" value="1"/>
</dbReference>
<dbReference type="InterPro" id="IPR014388">
    <property type="entry name" value="3-oxoacid_CoA-transferase"/>
</dbReference>
<evidence type="ECO:0000256" key="2">
    <source>
        <dbReference type="ARBA" id="ARBA00022679"/>
    </source>
</evidence>
<proteinExistence type="inferred from homology"/>
<dbReference type="PANTHER" id="PTHR43293">
    <property type="entry name" value="ACETATE COA-TRANSFERASE YDIF"/>
    <property type="match status" value="1"/>
</dbReference>
<dbReference type="SUPFAM" id="SSF100950">
    <property type="entry name" value="NagB/RpiA/CoA transferase-like"/>
    <property type="match status" value="2"/>
</dbReference>
<dbReference type="RefSeq" id="WP_092986564.1">
    <property type="nucleotide sequence ID" value="NZ_FNFY01000014.1"/>
</dbReference>
<keyword evidence="2 3" id="KW-0808">Transferase</keyword>
<dbReference type="EMBL" id="FNFY01000014">
    <property type="protein sequence ID" value="SDK92341.1"/>
    <property type="molecule type" value="Genomic_DNA"/>
</dbReference>
<dbReference type="GO" id="GO:0008410">
    <property type="term" value="F:CoA-transferase activity"/>
    <property type="evidence" value="ECO:0007669"/>
    <property type="project" value="InterPro"/>
</dbReference>
<accession>A0A1G9FV87</accession>
<dbReference type="PIRSF" id="PIRSF000858">
    <property type="entry name" value="SCOT-t"/>
    <property type="match status" value="1"/>
</dbReference>
<dbReference type="OrthoDB" id="9805230at2"/>
<dbReference type="SMART" id="SM00882">
    <property type="entry name" value="CoA_trans"/>
    <property type="match status" value="1"/>
</dbReference>
<dbReference type="AlphaFoldDB" id="A0A1G9FV87"/>
<keyword evidence="5" id="KW-1185">Reference proteome</keyword>
<protein>
    <submittedName>
        <fullName evidence="4">Propionate CoA-transferase</fullName>
    </submittedName>
</protein>
<evidence type="ECO:0000256" key="3">
    <source>
        <dbReference type="PIRNR" id="PIRNR000858"/>
    </source>
</evidence>
<dbReference type="Gene3D" id="3.40.1080.10">
    <property type="entry name" value="Glutaconate Coenzyme A-transferase"/>
    <property type="match status" value="2"/>
</dbReference>
<evidence type="ECO:0000313" key="5">
    <source>
        <dbReference type="Proteomes" id="UP000199008"/>
    </source>
</evidence>
<sequence length="519" mass="57958">MEIISYRDLKNIVKNGDVIAVAALSTGNLPMEILKHLAEQHDEDGTPDNLTFIVSNDISDFDDGFDFDSFVARGMVKRIISSLIIASPFTIEAIKNNEIEGYFLPQGVIATHYRHHSSSLPGMISKIGLNTVVDPRHSGGKMNDVTEEDLVSLLEINDEEYLHYNFPAIDVTLLRGTYADEKGNIFMTHESHLGEGFSAASAARQNNGKVIVQVKEIIESGRYNPNEVFIPGELVDYVVVNKNPKYHKQVIQTYYDPALSGHHRIVKSKEKYLDFSARKIILRRSSQFLKKGDAVSVGYGINNELSNVLREERADDLVRLNIDTGIFGGMIGSGNHFGMNYNLDARMRHDMTWDFIFNGGLDIAFLSFAEIDGSGNVNVSKFGDRMNGSGGFIDISQTIKTLIFSGTMVVGAKSACENNELHIEEEGFSKKFVDHVKSLDFNAAYSRELGQTVYYVTERAVFQLTDEGLEMIEIAPGLELERDVLSQMDFKPVISENLKVIDKGIFHETWGKLAQSIKE</sequence>
<dbReference type="GO" id="GO:0046952">
    <property type="term" value="P:ketone body catabolic process"/>
    <property type="evidence" value="ECO:0007669"/>
    <property type="project" value="InterPro"/>
</dbReference>
<name>A0A1G9FV87_9BACL</name>
<reference evidence="5" key="1">
    <citation type="submission" date="2016-10" db="EMBL/GenBank/DDBJ databases">
        <authorList>
            <person name="Varghese N."/>
            <person name="Submissions S."/>
        </authorList>
    </citation>
    <scope>NUCLEOTIDE SEQUENCE [LARGE SCALE GENOMIC DNA]</scope>
    <source>
        <strain evidence="5">CGMCC 1.8895</strain>
    </source>
</reference>
<evidence type="ECO:0000313" key="4">
    <source>
        <dbReference type="EMBL" id="SDK92341.1"/>
    </source>
</evidence>
<dbReference type="InterPro" id="IPR037171">
    <property type="entry name" value="NagB/RpiA_transferase-like"/>
</dbReference>
<gene>
    <name evidence="4" type="ORF">SAMN05216216_11425</name>
</gene>
<dbReference type="STRING" id="576118.SAMN05216216_11425"/>
<dbReference type="InterPro" id="IPR004165">
    <property type="entry name" value="CoA_trans_fam_I"/>
</dbReference>
<comment type="similarity">
    <text evidence="1 3">Belongs to the 3-oxoacid CoA-transferase family.</text>
</comment>